<name>A0ABU6TAL0_9FABA</name>
<sequence length="82" mass="9380">MLGWRHRQMVRQSNKIFPESHYSDTHFHSSSTSVLALPLYSSSPSLYSPLLLSPARLSLVRLLLPNTRLPPGLCYHRMFALT</sequence>
<proteinExistence type="predicted"/>
<accession>A0ABU6TAL0</accession>
<keyword evidence="2" id="KW-1185">Reference proteome</keyword>
<organism evidence="1 2">
    <name type="scientific">Stylosanthes scabra</name>
    <dbReference type="NCBI Taxonomy" id="79078"/>
    <lineage>
        <taxon>Eukaryota</taxon>
        <taxon>Viridiplantae</taxon>
        <taxon>Streptophyta</taxon>
        <taxon>Embryophyta</taxon>
        <taxon>Tracheophyta</taxon>
        <taxon>Spermatophyta</taxon>
        <taxon>Magnoliopsida</taxon>
        <taxon>eudicotyledons</taxon>
        <taxon>Gunneridae</taxon>
        <taxon>Pentapetalae</taxon>
        <taxon>rosids</taxon>
        <taxon>fabids</taxon>
        <taxon>Fabales</taxon>
        <taxon>Fabaceae</taxon>
        <taxon>Papilionoideae</taxon>
        <taxon>50 kb inversion clade</taxon>
        <taxon>dalbergioids sensu lato</taxon>
        <taxon>Dalbergieae</taxon>
        <taxon>Pterocarpus clade</taxon>
        <taxon>Stylosanthes</taxon>
    </lineage>
</organism>
<evidence type="ECO:0000313" key="1">
    <source>
        <dbReference type="EMBL" id="MED6145385.1"/>
    </source>
</evidence>
<comment type="caution">
    <text evidence="1">The sequence shown here is derived from an EMBL/GenBank/DDBJ whole genome shotgun (WGS) entry which is preliminary data.</text>
</comment>
<dbReference type="EMBL" id="JASCZI010090710">
    <property type="protein sequence ID" value="MED6145385.1"/>
    <property type="molecule type" value="Genomic_DNA"/>
</dbReference>
<gene>
    <name evidence="1" type="ORF">PIB30_024744</name>
</gene>
<evidence type="ECO:0000313" key="2">
    <source>
        <dbReference type="Proteomes" id="UP001341840"/>
    </source>
</evidence>
<dbReference type="Proteomes" id="UP001341840">
    <property type="component" value="Unassembled WGS sequence"/>
</dbReference>
<protein>
    <submittedName>
        <fullName evidence="1">Uncharacterized protein</fullName>
    </submittedName>
</protein>
<reference evidence="1 2" key="1">
    <citation type="journal article" date="2023" name="Plants (Basel)">
        <title>Bridging the Gap: Combining Genomics and Transcriptomics Approaches to Understand Stylosanthes scabra, an Orphan Legume from the Brazilian Caatinga.</title>
        <authorList>
            <person name="Ferreira-Neto J.R.C."/>
            <person name="da Silva M.D."/>
            <person name="Binneck E."/>
            <person name="de Melo N.F."/>
            <person name="da Silva R.H."/>
            <person name="de Melo A.L.T.M."/>
            <person name="Pandolfi V."/>
            <person name="Bustamante F.O."/>
            <person name="Brasileiro-Vidal A.C."/>
            <person name="Benko-Iseppon A.M."/>
        </authorList>
    </citation>
    <scope>NUCLEOTIDE SEQUENCE [LARGE SCALE GENOMIC DNA]</scope>
    <source>
        <tissue evidence="1">Leaves</tissue>
    </source>
</reference>